<evidence type="ECO:0000256" key="6">
    <source>
        <dbReference type="SAM" id="MobiDB-lite"/>
    </source>
</evidence>
<comment type="subcellular location">
    <subcellularLocation>
        <location evidence="1">Nucleus</location>
    </subcellularLocation>
</comment>
<evidence type="ECO:0000313" key="8">
    <source>
        <dbReference type="EMBL" id="QIW99065.1"/>
    </source>
</evidence>
<dbReference type="GO" id="GO:0010467">
    <property type="term" value="P:gene expression"/>
    <property type="evidence" value="ECO:0007669"/>
    <property type="project" value="UniProtKB-ARBA"/>
</dbReference>
<dbReference type="OrthoDB" id="1898821at2759"/>
<dbReference type="EMBL" id="CP051141">
    <property type="protein sequence ID" value="QIW99065.1"/>
    <property type="molecule type" value="Genomic_DNA"/>
</dbReference>
<dbReference type="GO" id="GO:0005681">
    <property type="term" value="C:spliceosomal complex"/>
    <property type="evidence" value="ECO:0007669"/>
    <property type="project" value="TreeGrafter"/>
</dbReference>
<feature type="domain" description="Beta-catenin-like protein 1 N-terminal" evidence="7">
    <location>
        <begin position="83"/>
        <end position="193"/>
    </location>
</feature>
<dbReference type="PANTHER" id="PTHR14978">
    <property type="entry name" value="BETA-CATENIN-LIKE PROTEIN 1 NUCLEAR ASSOCIATED PROTEIN"/>
    <property type="match status" value="1"/>
</dbReference>
<reference evidence="8 9" key="1">
    <citation type="journal article" date="2016" name="Sci. Rep.">
        <title>Peltaster fructicola genome reveals evolution from an invasive phytopathogen to an ectophytic parasite.</title>
        <authorList>
            <person name="Xu C."/>
            <person name="Chen H."/>
            <person name="Gleason M.L."/>
            <person name="Xu J.R."/>
            <person name="Liu H."/>
            <person name="Zhang R."/>
            <person name="Sun G."/>
        </authorList>
    </citation>
    <scope>NUCLEOTIDE SEQUENCE [LARGE SCALE GENOMIC DNA]</scope>
    <source>
        <strain evidence="8 9">LNHT1506</strain>
    </source>
</reference>
<dbReference type="SUPFAM" id="SSF48371">
    <property type="entry name" value="ARM repeat"/>
    <property type="match status" value="1"/>
</dbReference>
<sequence length="580" mass="64729">MASVDDLFKRPNVPSGALKRKLEVPDAQDRYKAAKLSSNGSPNGHSNGKATVEDVAESDDTEAGPALPDDDDDEEGRFFGGGVSGDAAQALDYVDRQDDADEYQEEKIDAAWLKRTSTNFARKLVKNAELRSRFEGEPQKFMASEADLDAEVKSWSLLSEHPELFPAFVESGSAEKLVQLLSHENTDIAIGAIEIINELLDEDVQAEQEQWNQLAGALLEADLTELLLSNLARLDEENESDRSGVYYSLAVIESLAGQQTIAERIGTVPLLEWLCVRIQKAEPSVTQNKQYATEVLQVLLQSSSILRSRLAKDLDGVDLYLQLLANYRKRDPVKDSTEEEYAENLFDALTCVIDEEDGKNKFIEAEGMELALIMLREGSFSKIRALRLLDHAAGGKAGAQAVCERLVEAAGLKIVFSLFKKKTDVSTTEHLIGIYASLLRQLPEGSDARIRTINKFLEKDFEKIVRIIQLRSEYARKLTPVDDEIKLERRMMDEEEWPEREDEWYSRRLDGGLFCLQMLDVIIAWLLAEDAGARQRIESLLEKAGLDAVQKSLAEQADDAEDTDTKDMLTALASIVYSPT</sequence>
<evidence type="ECO:0000256" key="4">
    <source>
        <dbReference type="ARBA" id="ARBA00023054"/>
    </source>
</evidence>
<evidence type="ECO:0000256" key="5">
    <source>
        <dbReference type="ARBA" id="ARBA00023242"/>
    </source>
</evidence>
<dbReference type="Pfam" id="PF08216">
    <property type="entry name" value="CTNNBL"/>
    <property type="match status" value="1"/>
</dbReference>
<dbReference type="Gene3D" id="1.25.10.10">
    <property type="entry name" value="Leucine-rich Repeat Variant"/>
    <property type="match status" value="1"/>
</dbReference>
<keyword evidence="4" id="KW-0175">Coiled coil</keyword>
<dbReference type="AlphaFoldDB" id="A0A6H0XWK7"/>
<dbReference type="InterPro" id="IPR011989">
    <property type="entry name" value="ARM-like"/>
</dbReference>
<keyword evidence="5" id="KW-0539">Nucleus</keyword>
<proteinExistence type="predicted"/>
<accession>A0A6H0XWK7</accession>
<evidence type="ECO:0000313" key="9">
    <source>
        <dbReference type="Proteomes" id="UP000503462"/>
    </source>
</evidence>
<dbReference type="SMART" id="SM01156">
    <property type="entry name" value="DUF1716"/>
    <property type="match status" value="1"/>
</dbReference>
<feature type="compositionally biased region" description="Acidic residues" evidence="6">
    <location>
        <begin position="54"/>
        <end position="75"/>
    </location>
</feature>
<dbReference type="InterPro" id="IPR039678">
    <property type="entry name" value="CTNNBL1"/>
</dbReference>
<evidence type="ECO:0000256" key="2">
    <source>
        <dbReference type="ARBA" id="ARBA00022553"/>
    </source>
</evidence>
<organism evidence="8 9">
    <name type="scientific">Peltaster fructicola</name>
    <dbReference type="NCBI Taxonomy" id="286661"/>
    <lineage>
        <taxon>Eukaryota</taxon>
        <taxon>Fungi</taxon>
        <taxon>Dikarya</taxon>
        <taxon>Ascomycota</taxon>
        <taxon>Pezizomycotina</taxon>
        <taxon>Dothideomycetes</taxon>
        <taxon>Dothideomycetes incertae sedis</taxon>
        <taxon>Peltaster</taxon>
    </lineage>
</organism>
<feature type="compositionally biased region" description="Basic and acidic residues" evidence="6">
    <location>
        <begin position="20"/>
        <end position="32"/>
    </location>
</feature>
<dbReference type="Proteomes" id="UP000503462">
    <property type="component" value="Chromosome 3"/>
</dbReference>
<protein>
    <recommendedName>
        <fullName evidence="7">Beta-catenin-like protein 1 N-terminal domain-containing protein</fullName>
    </recommendedName>
</protein>
<evidence type="ECO:0000256" key="1">
    <source>
        <dbReference type="ARBA" id="ARBA00004123"/>
    </source>
</evidence>
<dbReference type="PANTHER" id="PTHR14978:SF0">
    <property type="entry name" value="BETA-CATENIN-LIKE PROTEIN 1"/>
    <property type="match status" value="1"/>
</dbReference>
<dbReference type="InterPro" id="IPR016024">
    <property type="entry name" value="ARM-type_fold"/>
</dbReference>
<gene>
    <name evidence="8" type="ORF">AMS68_004583</name>
</gene>
<keyword evidence="9" id="KW-1185">Reference proteome</keyword>
<name>A0A6H0XWK7_9PEZI</name>
<feature type="region of interest" description="Disordered" evidence="6">
    <location>
        <begin position="1"/>
        <end position="82"/>
    </location>
</feature>
<keyword evidence="2" id="KW-0597">Phosphoprotein</keyword>
<dbReference type="FunFam" id="1.25.10.10:FF:001136">
    <property type="entry name" value="Beta-catenin-like protein 1"/>
    <property type="match status" value="1"/>
</dbReference>
<evidence type="ECO:0000259" key="7">
    <source>
        <dbReference type="SMART" id="SM01156"/>
    </source>
</evidence>
<feature type="compositionally biased region" description="Low complexity" evidence="6">
    <location>
        <begin position="37"/>
        <end position="48"/>
    </location>
</feature>
<dbReference type="InterPro" id="IPR013180">
    <property type="entry name" value="CTNNBL1_N"/>
</dbReference>
<keyword evidence="3" id="KW-0677">Repeat</keyword>
<evidence type="ECO:0000256" key="3">
    <source>
        <dbReference type="ARBA" id="ARBA00022737"/>
    </source>
</evidence>